<keyword evidence="6" id="KW-1185">Reference proteome</keyword>
<dbReference type="InterPro" id="IPR050313">
    <property type="entry name" value="Carb_Metab_HTH_regulators"/>
</dbReference>
<dbReference type="InterPro" id="IPR036390">
    <property type="entry name" value="WH_DNA-bd_sf"/>
</dbReference>
<dbReference type="AlphaFoldDB" id="A0A8X8H904"/>
<name>A0A8X8H904_9RHOB</name>
<dbReference type="SMART" id="SM01134">
    <property type="entry name" value="DeoRC"/>
    <property type="match status" value="1"/>
</dbReference>
<dbReference type="InterPro" id="IPR014036">
    <property type="entry name" value="DeoR-like_C"/>
</dbReference>
<dbReference type="PROSITE" id="PS51000">
    <property type="entry name" value="HTH_DEOR_2"/>
    <property type="match status" value="1"/>
</dbReference>
<dbReference type="InterPro" id="IPR001034">
    <property type="entry name" value="DeoR_HTH"/>
</dbReference>
<dbReference type="PANTHER" id="PTHR30363:SF55">
    <property type="entry name" value="HTH-TYPE TRANSCRIPTIONAL REGULATOR ULAR"/>
    <property type="match status" value="1"/>
</dbReference>
<dbReference type="GO" id="GO:0003700">
    <property type="term" value="F:DNA-binding transcription factor activity"/>
    <property type="evidence" value="ECO:0007669"/>
    <property type="project" value="InterPro"/>
</dbReference>
<dbReference type="Pfam" id="PF08220">
    <property type="entry name" value="HTH_DeoR"/>
    <property type="match status" value="1"/>
</dbReference>
<keyword evidence="1" id="KW-0805">Transcription regulation</keyword>
<evidence type="ECO:0000256" key="2">
    <source>
        <dbReference type="ARBA" id="ARBA00023125"/>
    </source>
</evidence>
<dbReference type="Pfam" id="PF00455">
    <property type="entry name" value="DeoRC"/>
    <property type="match status" value="1"/>
</dbReference>
<evidence type="ECO:0000256" key="1">
    <source>
        <dbReference type="ARBA" id="ARBA00023015"/>
    </source>
</evidence>
<dbReference type="EMBL" id="WHUT02000009">
    <property type="protein sequence ID" value="NUB45811.1"/>
    <property type="molecule type" value="Genomic_DNA"/>
</dbReference>
<gene>
    <name evidence="5" type="ORF">GEU84_015535</name>
</gene>
<evidence type="ECO:0000313" key="6">
    <source>
        <dbReference type="Proteomes" id="UP000484076"/>
    </source>
</evidence>
<dbReference type="InterPro" id="IPR037171">
    <property type="entry name" value="NagB/RpiA_transferase-like"/>
</dbReference>
<accession>A0A8X8H904</accession>
<evidence type="ECO:0000256" key="3">
    <source>
        <dbReference type="ARBA" id="ARBA00023163"/>
    </source>
</evidence>
<sequence length="268" mass="29309">MHETERHRIILSAVQERPVATVVDLVSLTGASEATIRRDIATLHVQKRLRRVRGGAESITPPQFVGLAGRPFSVNEGINIAQKRAIARAAVDLCADGDPIIINGGTTTFQMVHPLSARRMQVFTNSFPIAEHLLKHSKNTILLSGGAIYREQNIILSPFDNDVTRNFYARRMFMGAQGLGALGLMEADPLLIQAEQKLIGQADELVVLVDASKFRQRSSLILCALSRIHTVITDEGITDREAQMLDAAGVQLIVAQVGTERKETAQQG</sequence>
<feature type="domain" description="HTH deoR-type" evidence="4">
    <location>
        <begin position="3"/>
        <end position="58"/>
    </location>
</feature>
<keyword evidence="2" id="KW-0238">DNA-binding</keyword>
<keyword evidence="3" id="KW-0804">Transcription</keyword>
<dbReference type="SUPFAM" id="SSF46785">
    <property type="entry name" value="Winged helix' DNA-binding domain"/>
    <property type="match status" value="1"/>
</dbReference>
<comment type="caution">
    <text evidence="5">The sequence shown here is derived from an EMBL/GenBank/DDBJ whole genome shotgun (WGS) entry which is preliminary data.</text>
</comment>
<dbReference type="InterPro" id="IPR018356">
    <property type="entry name" value="Tscrpt_reg_HTH_DeoR_CS"/>
</dbReference>
<dbReference type="RefSeq" id="WP_152827484.1">
    <property type="nucleotide sequence ID" value="NZ_WHUT02000009.1"/>
</dbReference>
<proteinExistence type="predicted"/>
<dbReference type="SUPFAM" id="SSF100950">
    <property type="entry name" value="NagB/RpiA/CoA transferase-like"/>
    <property type="match status" value="1"/>
</dbReference>
<dbReference type="Proteomes" id="UP000484076">
    <property type="component" value="Unassembled WGS sequence"/>
</dbReference>
<organism evidence="5 6">
    <name type="scientific">Fertoeibacter niger</name>
    <dbReference type="NCBI Taxonomy" id="2656921"/>
    <lineage>
        <taxon>Bacteria</taxon>
        <taxon>Pseudomonadati</taxon>
        <taxon>Pseudomonadota</taxon>
        <taxon>Alphaproteobacteria</taxon>
        <taxon>Rhodobacterales</taxon>
        <taxon>Paracoccaceae</taxon>
        <taxon>Fertoeibacter</taxon>
    </lineage>
</organism>
<dbReference type="PANTHER" id="PTHR30363">
    <property type="entry name" value="HTH-TYPE TRANSCRIPTIONAL REGULATOR SRLR-RELATED"/>
    <property type="match status" value="1"/>
</dbReference>
<reference evidence="5" key="1">
    <citation type="submission" date="2020-05" db="EMBL/GenBank/DDBJ databases">
        <title>Fertoebacter nigrum gen. nov., sp. nov., a new member of the family Rhodobacteraceae.</title>
        <authorList>
            <person name="Szuroczki S."/>
            <person name="Abbaszade G."/>
            <person name="Buni D."/>
            <person name="Schumann P."/>
            <person name="Toth E."/>
        </authorList>
    </citation>
    <scope>NUCLEOTIDE SEQUENCE</scope>
    <source>
        <strain evidence="5">RG-N-1a</strain>
    </source>
</reference>
<evidence type="ECO:0000259" key="4">
    <source>
        <dbReference type="PROSITE" id="PS51000"/>
    </source>
</evidence>
<dbReference type="PROSITE" id="PS00894">
    <property type="entry name" value="HTH_DEOR_1"/>
    <property type="match status" value="1"/>
</dbReference>
<dbReference type="SMART" id="SM00420">
    <property type="entry name" value="HTH_DEOR"/>
    <property type="match status" value="1"/>
</dbReference>
<protein>
    <submittedName>
        <fullName evidence="5">DeoR/GlpR transcriptional regulator</fullName>
    </submittedName>
</protein>
<evidence type="ECO:0000313" key="5">
    <source>
        <dbReference type="EMBL" id="NUB45811.1"/>
    </source>
</evidence>
<dbReference type="GO" id="GO:0003677">
    <property type="term" value="F:DNA binding"/>
    <property type="evidence" value="ECO:0007669"/>
    <property type="project" value="UniProtKB-KW"/>
</dbReference>